<gene>
    <name evidence="3" type="ORF">D2962_03710</name>
</gene>
<accession>A0A3G2R2V9</accession>
<dbReference type="KEGG" id="bacg:D2962_03710"/>
<dbReference type="InterPro" id="IPR032599">
    <property type="entry name" value="YcdB/YcdC_rep_domain"/>
</dbReference>
<feature type="domain" description="YcdB/YcdC repeated" evidence="2">
    <location>
        <begin position="381"/>
        <end position="497"/>
    </location>
</feature>
<evidence type="ECO:0000256" key="1">
    <source>
        <dbReference type="SAM" id="SignalP"/>
    </source>
</evidence>
<feature type="signal peptide" evidence="1">
    <location>
        <begin position="1"/>
        <end position="24"/>
    </location>
</feature>
<proteinExistence type="predicted"/>
<protein>
    <recommendedName>
        <fullName evidence="2">YcdB/YcdC repeated domain-containing protein</fullName>
    </recommendedName>
</protein>
<feature type="domain" description="YcdB/YcdC repeated" evidence="2">
    <location>
        <begin position="58"/>
        <end position="224"/>
    </location>
</feature>
<feature type="chain" id="PRO_5017981240" description="YcdB/YcdC repeated domain-containing protein" evidence="1">
    <location>
        <begin position="25"/>
        <end position="771"/>
    </location>
</feature>
<evidence type="ECO:0000313" key="4">
    <source>
        <dbReference type="Proteomes" id="UP000280960"/>
    </source>
</evidence>
<sequence>MRKKSLVTLLVLVLVVCLALPAYGAGMTPEKAGEMAVKAAGGATPVNDASKDVKISQEKAIEIVKELFEVPEDFKPEIYLNTGWQPGNRRVWTINFYKPSFSIYAVIDADSGEVISFNQGEEWSTPYGRRKIFLAKYTREEARVLAENFIKKIAPDKFSKVKFVEENYYPGLKFGGLFEPASYFFRFAKTSENIQPVDFYFGEEGINVTVNAANGKLVGYNLNWSEDKPIDEKTISKQQVEEIYIKYLGPELVYVRGFDEEKGKPYDAAKLMYVPARLVYMGPPLTIRAKDGALINYAGDEVKGIEPLTEVDFSGAKTITPTKLETPLTKEQAQKLAEEEIKKFGLENMILQSFNNVPYAMEPQDLYFFNFNSTEGTVNANVTVNAATGRVQNFGFWKNPGPYYPEAQLKEASAPKAISWEDAKNVALEYIKKYLPDKAGQVRSMDYPQEVNSKFRAPYQSYYFNFTRTVNGIPYVGNNINISIDQKGEVISLNYAWDDIIFPAPEKNILSREKAAGIMLDKISITLAYIMPKMYYEPDAPQQSQKPEKILVYALKRLPDAAYIEPSTGEVLNYAFKQPGTIKSASPDVNIKGETGRREAELLMNQGIFEPSMKIDLESVPNMKDAVKFFASCLGLGPKMYPEYGLKMDEKEKADPYKKYIDAALDQRLITDIEAKNLDRPLDRQELAKFAIRFLGFDAIAAKGEIFKLDLNDIGDVGKGFEGYVSSALALGLLEKIDGKFLPKEKVKFGEMVKTLFRAAQILEAGGQMPD</sequence>
<reference evidence="3 4" key="1">
    <citation type="submission" date="2018-10" db="EMBL/GenBank/DDBJ databases">
        <authorList>
            <person name="Zhang X."/>
        </authorList>
    </citation>
    <scope>NUCLEOTIDE SEQUENCE [LARGE SCALE GENOMIC DNA]</scope>
    <source>
        <strain evidence="3 4">SK-G1</strain>
    </source>
</reference>
<keyword evidence="1" id="KW-0732">Signal</keyword>
<keyword evidence="4" id="KW-1185">Reference proteome</keyword>
<evidence type="ECO:0000259" key="2">
    <source>
        <dbReference type="Pfam" id="PF16244"/>
    </source>
</evidence>
<organism evidence="3 4">
    <name type="scientific">Biomaibacter acetigenes</name>
    <dbReference type="NCBI Taxonomy" id="2316383"/>
    <lineage>
        <taxon>Bacteria</taxon>
        <taxon>Bacillati</taxon>
        <taxon>Bacillota</taxon>
        <taxon>Clostridia</taxon>
        <taxon>Thermosediminibacterales</taxon>
        <taxon>Tepidanaerobacteraceae</taxon>
        <taxon>Biomaibacter</taxon>
    </lineage>
</organism>
<dbReference type="AlphaFoldDB" id="A0A3G2R2V9"/>
<evidence type="ECO:0000313" key="3">
    <source>
        <dbReference type="EMBL" id="AYO29836.1"/>
    </source>
</evidence>
<dbReference type="RefSeq" id="WP_122014183.1">
    <property type="nucleotide sequence ID" value="NZ_CP033169.1"/>
</dbReference>
<name>A0A3G2R2V9_9FIRM</name>
<dbReference type="Proteomes" id="UP000280960">
    <property type="component" value="Chromosome"/>
</dbReference>
<dbReference type="EMBL" id="CP033169">
    <property type="protein sequence ID" value="AYO29836.1"/>
    <property type="molecule type" value="Genomic_DNA"/>
</dbReference>
<dbReference type="Pfam" id="PF16244">
    <property type="entry name" value="DUF4901"/>
    <property type="match status" value="2"/>
</dbReference>